<comment type="caution">
    <text evidence="8">The sequence shown here is derived from an EMBL/GenBank/DDBJ whole genome shotgun (WGS) entry which is preliminary data.</text>
</comment>
<dbReference type="PANTHER" id="PTHR42946:SF1">
    <property type="entry name" value="PHOSPHOGLUCOMUTASE (ALPHA-D-GLUCOSE-1,6-BISPHOSPHATE-DEPENDENT)"/>
    <property type="match status" value="1"/>
</dbReference>
<proteinExistence type="inferred from homology"/>
<evidence type="ECO:0000256" key="1">
    <source>
        <dbReference type="ARBA" id="ARBA00001946"/>
    </source>
</evidence>
<organism evidence="8 9">
    <name type="scientific">Cyclostephanos tholiformis</name>
    <dbReference type="NCBI Taxonomy" id="382380"/>
    <lineage>
        <taxon>Eukaryota</taxon>
        <taxon>Sar</taxon>
        <taxon>Stramenopiles</taxon>
        <taxon>Ochrophyta</taxon>
        <taxon>Bacillariophyta</taxon>
        <taxon>Coscinodiscophyceae</taxon>
        <taxon>Thalassiosirophycidae</taxon>
        <taxon>Stephanodiscales</taxon>
        <taxon>Stephanodiscaceae</taxon>
        <taxon>Cyclostephanos</taxon>
    </lineage>
</organism>
<dbReference type="InterPro" id="IPR005844">
    <property type="entry name" value="A-D-PHexomutase_a/b/a-I"/>
</dbReference>
<feature type="domain" description="Alpha-D-phosphohexomutase alpha/beta/alpha" evidence="6">
    <location>
        <begin position="369"/>
        <end position="451"/>
    </location>
</feature>
<dbReference type="InterPro" id="IPR005841">
    <property type="entry name" value="Alpha-D-phosphohexomutase_SF"/>
</dbReference>
<dbReference type="SUPFAM" id="SSF53738">
    <property type="entry name" value="Phosphoglucomutase, first 3 domains"/>
    <property type="match status" value="3"/>
</dbReference>
<feature type="domain" description="Alpha-D-phosphohexomutase alpha/beta/alpha" evidence="7">
    <location>
        <begin position="471"/>
        <end position="572"/>
    </location>
</feature>
<evidence type="ECO:0000256" key="2">
    <source>
        <dbReference type="ARBA" id="ARBA00010231"/>
    </source>
</evidence>
<gene>
    <name evidence="8" type="ORF">ACHAXA_008200</name>
</gene>
<dbReference type="Pfam" id="PF02879">
    <property type="entry name" value="PGM_PMM_II"/>
    <property type="match status" value="1"/>
</dbReference>
<comment type="cofactor">
    <cofactor evidence="1">
        <name>Mg(2+)</name>
        <dbReference type="ChEBI" id="CHEBI:18420"/>
    </cofactor>
</comment>
<protein>
    <recommendedName>
        <fullName evidence="10">Phosphoglucomutase</fullName>
    </recommendedName>
</protein>
<evidence type="ECO:0000259" key="7">
    <source>
        <dbReference type="Pfam" id="PF02880"/>
    </source>
</evidence>
<feature type="compositionally biased region" description="Low complexity" evidence="4">
    <location>
        <begin position="49"/>
        <end position="76"/>
    </location>
</feature>
<dbReference type="InterPro" id="IPR005845">
    <property type="entry name" value="A-D-PHexomutase_a/b/a-II"/>
</dbReference>
<keyword evidence="9" id="KW-1185">Reference proteome</keyword>
<name>A0ABD3SCD3_9STRA</name>
<dbReference type="InterPro" id="IPR050060">
    <property type="entry name" value="Phosphoglucosamine_mutase"/>
</dbReference>
<evidence type="ECO:0000256" key="3">
    <source>
        <dbReference type="ARBA" id="ARBA00022553"/>
    </source>
</evidence>
<reference evidence="8 9" key="1">
    <citation type="submission" date="2024-10" db="EMBL/GenBank/DDBJ databases">
        <title>Updated reference genomes for cyclostephanoid diatoms.</title>
        <authorList>
            <person name="Roberts W.R."/>
            <person name="Alverson A.J."/>
        </authorList>
    </citation>
    <scope>NUCLEOTIDE SEQUENCE [LARGE SCALE GENOMIC DNA]</scope>
    <source>
        <strain evidence="8 9">AJA228-03</strain>
    </source>
</reference>
<feature type="compositionally biased region" description="Low complexity" evidence="4">
    <location>
        <begin position="88"/>
        <end position="103"/>
    </location>
</feature>
<evidence type="ECO:0000259" key="5">
    <source>
        <dbReference type="Pfam" id="PF02878"/>
    </source>
</evidence>
<feature type="region of interest" description="Disordered" evidence="4">
    <location>
        <begin position="48"/>
        <end position="111"/>
    </location>
</feature>
<evidence type="ECO:0000259" key="6">
    <source>
        <dbReference type="Pfam" id="PF02879"/>
    </source>
</evidence>
<dbReference type="Gene3D" id="3.40.120.10">
    <property type="entry name" value="Alpha-D-Glucose-1,6-Bisphosphate, subunit A, domain 3"/>
    <property type="match status" value="3"/>
</dbReference>
<comment type="similarity">
    <text evidence="2">Belongs to the phosphohexose mutase family.</text>
</comment>
<keyword evidence="3" id="KW-0597">Phosphoprotein</keyword>
<sequence>MSPRASAIKILFVLSSIGRDGGGTSISSAFVLLPPLLSPPLVPIRTGASSSRLSSSSWSSSSSSGDVETTTKTTTTNGSGRNVDFEMTRSSSSSSRHSTSTASEIDSSNTPPNLRLLLDSLSSLKSGSDLRGTYAPSGGTLANVCHLLGGRGGKAGGMVGSSGSTGPATMLTPFAAHCFGAAFARWLSLSASSSSSFSSTIKRDDGIEGGRGMEPIRICVGRDPRIHGERLVDSLARGAEGVGGIVVSYTGLATTPSMYEFVREGKCDAAVMVTASHLPEEKNGMKFFVRNGGLSKDDIDELVKLAQDEARGWYDLGILPPSSGNEGVLCNERVDFMPSYEDTLRRAIVREVGTPTISSTPMSSERPLSGLKVVVNPGNGAGCFFAGLLNDLGADVSGSIHLMPDGTFPITFGVPNPEKKEMVDETVRACARCDADLGIMFDTDADRAGFVLPRVINEDGTKSMYEPLNRNRLIALLGVIFGTSSPGCTIVTDSTTSEGLNKFLEGKLGLHHFRYLRGYANVIGKARELTESGLANAEVAIETSGHCAMRENGFVDDGTYTAVKIIGLLARTVSSGDGSLLGLISDLEELPFDEEFRIMVTDGSLATTTSIFERVTRSLMEKCDCVDEWSLDEENLEGVRVRLSTGGFFMIRQSLHDPVMSMQVESISKEEAEEKVLMPMLELLSQHESLDYGALDK</sequence>
<dbReference type="InterPro" id="IPR016055">
    <property type="entry name" value="A-D-PHexomutase_a/b/a-I/II/III"/>
</dbReference>
<dbReference type="EMBL" id="JALLPB020000072">
    <property type="protein sequence ID" value="KAL3822184.1"/>
    <property type="molecule type" value="Genomic_DNA"/>
</dbReference>
<evidence type="ECO:0000313" key="9">
    <source>
        <dbReference type="Proteomes" id="UP001530377"/>
    </source>
</evidence>
<evidence type="ECO:0008006" key="10">
    <source>
        <dbReference type="Google" id="ProtNLM"/>
    </source>
</evidence>
<dbReference type="PANTHER" id="PTHR42946">
    <property type="entry name" value="PHOSPHOHEXOSE MUTASE"/>
    <property type="match status" value="1"/>
</dbReference>
<dbReference type="Proteomes" id="UP001530377">
    <property type="component" value="Unassembled WGS sequence"/>
</dbReference>
<evidence type="ECO:0000313" key="8">
    <source>
        <dbReference type="EMBL" id="KAL3822184.1"/>
    </source>
</evidence>
<dbReference type="InterPro" id="IPR005846">
    <property type="entry name" value="A-D-PHexomutase_a/b/a-III"/>
</dbReference>
<feature type="domain" description="Alpha-D-phosphohexomutase alpha/beta/alpha" evidence="5">
    <location>
        <begin position="217"/>
        <end position="304"/>
    </location>
</feature>
<dbReference type="AlphaFoldDB" id="A0ABD3SCD3"/>
<evidence type="ECO:0000256" key="4">
    <source>
        <dbReference type="SAM" id="MobiDB-lite"/>
    </source>
</evidence>
<dbReference type="Pfam" id="PF02880">
    <property type="entry name" value="PGM_PMM_III"/>
    <property type="match status" value="1"/>
</dbReference>
<dbReference type="PRINTS" id="PR00509">
    <property type="entry name" value="PGMPMM"/>
</dbReference>
<dbReference type="Pfam" id="PF02878">
    <property type="entry name" value="PGM_PMM_I"/>
    <property type="match status" value="1"/>
</dbReference>
<accession>A0ABD3SCD3</accession>